<feature type="region of interest" description="Disordered" evidence="1">
    <location>
        <begin position="1"/>
        <end position="42"/>
    </location>
</feature>
<protein>
    <submittedName>
        <fullName evidence="2">Uncharacterized protein</fullName>
    </submittedName>
</protein>
<name>A0A2I0IAQ3_PUNGR</name>
<organism evidence="2 3">
    <name type="scientific">Punica granatum</name>
    <name type="common">Pomegranate</name>
    <dbReference type="NCBI Taxonomy" id="22663"/>
    <lineage>
        <taxon>Eukaryota</taxon>
        <taxon>Viridiplantae</taxon>
        <taxon>Streptophyta</taxon>
        <taxon>Embryophyta</taxon>
        <taxon>Tracheophyta</taxon>
        <taxon>Spermatophyta</taxon>
        <taxon>Magnoliopsida</taxon>
        <taxon>eudicotyledons</taxon>
        <taxon>Gunneridae</taxon>
        <taxon>Pentapetalae</taxon>
        <taxon>rosids</taxon>
        <taxon>malvids</taxon>
        <taxon>Myrtales</taxon>
        <taxon>Lythraceae</taxon>
        <taxon>Punica</taxon>
    </lineage>
</organism>
<gene>
    <name evidence="2" type="ORF">CRG98_038605</name>
</gene>
<dbReference type="Proteomes" id="UP000233551">
    <property type="component" value="Unassembled WGS sequence"/>
</dbReference>
<proteinExistence type="predicted"/>
<accession>A0A2I0IAQ3</accession>
<keyword evidence="3" id="KW-1185">Reference proteome</keyword>
<evidence type="ECO:0000256" key="1">
    <source>
        <dbReference type="SAM" id="MobiDB-lite"/>
    </source>
</evidence>
<comment type="caution">
    <text evidence="2">The sequence shown here is derived from an EMBL/GenBank/DDBJ whole genome shotgun (WGS) entry which is preliminary data.</text>
</comment>
<dbReference type="AlphaFoldDB" id="A0A2I0IAQ3"/>
<feature type="compositionally biased region" description="Low complexity" evidence="1">
    <location>
        <begin position="15"/>
        <end position="25"/>
    </location>
</feature>
<dbReference type="EMBL" id="PGOL01003458">
    <property type="protein sequence ID" value="PKI41077.1"/>
    <property type="molecule type" value="Genomic_DNA"/>
</dbReference>
<sequence length="90" mass="9731">MTYSPRLQLPRGARRTSSSQSSAQTNDSTAGPAPPPPLIPHHTYLTSFREWRSMWGQRGAISSLGAAEWALSSKGFTMSLGRLGEGGQKK</sequence>
<reference evidence="2 3" key="1">
    <citation type="submission" date="2017-11" db="EMBL/GenBank/DDBJ databases">
        <title>De-novo sequencing of pomegranate (Punica granatum L.) genome.</title>
        <authorList>
            <person name="Akparov Z."/>
            <person name="Amiraslanov A."/>
            <person name="Hajiyeva S."/>
            <person name="Abbasov M."/>
            <person name="Kaur K."/>
            <person name="Hamwieh A."/>
            <person name="Solovyev V."/>
            <person name="Salamov A."/>
            <person name="Braich B."/>
            <person name="Kosarev P."/>
            <person name="Mahmoud A."/>
            <person name="Hajiyev E."/>
            <person name="Babayeva S."/>
            <person name="Izzatullayeva V."/>
            <person name="Mammadov A."/>
            <person name="Mammadov A."/>
            <person name="Sharifova S."/>
            <person name="Ojaghi J."/>
            <person name="Eynullazada K."/>
            <person name="Bayramov B."/>
            <person name="Abdulazimova A."/>
            <person name="Shahmuradov I."/>
        </authorList>
    </citation>
    <scope>NUCLEOTIDE SEQUENCE [LARGE SCALE GENOMIC DNA]</scope>
    <source>
        <strain evidence="3">cv. AG2017</strain>
        <tissue evidence="2">Leaf</tissue>
    </source>
</reference>
<evidence type="ECO:0000313" key="2">
    <source>
        <dbReference type="EMBL" id="PKI41077.1"/>
    </source>
</evidence>
<evidence type="ECO:0000313" key="3">
    <source>
        <dbReference type="Proteomes" id="UP000233551"/>
    </source>
</evidence>